<sequence length="80" mass="9103">MPVILNIGAYRFFFYSNEGNPTKAPHIHVRSQNGEAKISLVEPYAVMLNAGFSAQELRKICKLVQEKQEILKGAYHDYFA</sequence>
<accession>B6WSW9</accession>
<comment type="caution">
    <text evidence="1">The sequence shown here is derived from an EMBL/GenBank/DDBJ whole genome shotgun (WGS) entry which is preliminary data.</text>
</comment>
<dbReference type="AlphaFoldDB" id="B6WSW9"/>
<evidence type="ECO:0008006" key="3">
    <source>
        <dbReference type="Google" id="ProtNLM"/>
    </source>
</evidence>
<reference evidence="1 2" key="1">
    <citation type="submission" date="2008-10" db="EMBL/GenBank/DDBJ databases">
        <title>Draft genome sequence of Desulvovibrio piger (ATCC 29098).</title>
        <authorList>
            <person name="Sudarsanam P."/>
            <person name="Ley R."/>
            <person name="Guruge J."/>
            <person name="Turnbaugh P.J."/>
            <person name="Mahowald M."/>
            <person name="Liep D."/>
            <person name="Gordon J."/>
        </authorList>
    </citation>
    <scope>NUCLEOTIDE SEQUENCE [LARGE SCALE GENOMIC DNA]</scope>
    <source>
        <strain evidence="1 2">ATCC 29098</strain>
    </source>
</reference>
<dbReference type="RefSeq" id="WP_006005682.1">
    <property type="nucleotide sequence ID" value="NZ_DS996355.1"/>
</dbReference>
<dbReference type="InterPro" id="IPR025427">
    <property type="entry name" value="DUF4160"/>
</dbReference>
<dbReference type="HOGENOM" id="CLU_162083_4_1_7"/>
<protein>
    <recommendedName>
        <fullName evidence="3">DUF4160 domain-containing protein</fullName>
    </recommendedName>
</protein>
<dbReference type="Proteomes" id="UP000003676">
    <property type="component" value="Unassembled WGS sequence"/>
</dbReference>
<name>B6WSW9_9BACT</name>
<dbReference type="OrthoDB" id="122670at2"/>
<dbReference type="eggNOG" id="ENOG5032YQJ">
    <property type="taxonomic scope" value="Bacteria"/>
</dbReference>
<dbReference type="Pfam" id="PF13711">
    <property type="entry name" value="DUF4160"/>
    <property type="match status" value="1"/>
</dbReference>
<reference evidence="1 2" key="2">
    <citation type="submission" date="2008-10" db="EMBL/GenBank/DDBJ databases">
        <authorList>
            <person name="Fulton L."/>
            <person name="Clifton S."/>
            <person name="Fulton B."/>
            <person name="Xu J."/>
            <person name="Minx P."/>
            <person name="Pepin K.H."/>
            <person name="Johnson M."/>
            <person name="Bhonagiri V."/>
            <person name="Nash W.E."/>
            <person name="Mardis E.R."/>
            <person name="Wilson R.K."/>
        </authorList>
    </citation>
    <scope>NUCLEOTIDE SEQUENCE [LARGE SCALE GENOMIC DNA]</scope>
    <source>
        <strain evidence="1 2">ATCC 29098</strain>
    </source>
</reference>
<evidence type="ECO:0000313" key="1">
    <source>
        <dbReference type="EMBL" id="EEB33881.1"/>
    </source>
</evidence>
<dbReference type="EMBL" id="ABXU01000029">
    <property type="protein sequence ID" value="EEB33881.1"/>
    <property type="molecule type" value="Genomic_DNA"/>
</dbReference>
<gene>
    <name evidence="1" type="ORF">DESPIG_01171</name>
</gene>
<proteinExistence type="predicted"/>
<organism evidence="1 2">
    <name type="scientific">Desulfovibrio piger ATCC 29098</name>
    <dbReference type="NCBI Taxonomy" id="411464"/>
    <lineage>
        <taxon>Bacteria</taxon>
        <taxon>Pseudomonadati</taxon>
        <taxon>Thermodesulfobacteriota</taxon>
        <taxon>Desulfovibrionia</taxon>
        <taxon>Desulfovibrionales</taxon>
        <taxon>Desulfovibrionaceae</taxon>
        <taxon>Desulfovibrio</taxon>
    </lineage>
</organism>
<evidence type="ECO:0000313" key="2">
    <source>
        <dbReference type="Proteomes" id="UP000003676"/>
    </source>
</evidence>